<gene>
    <name evidence="1" type="ORF">CHRIB12_LOCUS7343</name>
</gene>
<comment type="caution">
    <text evidence="1">The sequence shown here is derived from an EMBL/GenBank/DDBJ whole genome shotgun (WGS) entry which is preliminary data.</text>
</comment>
<protein>
    <submittedName>
        <fullName evidence="1">Uncharacterized protein</fullName>
    </submittedName>
</protein>
<sequence length="27" mass="3048">VVGGWCTKIKEQFSFGPKLYSQKSEIS</sequence>
<feature type="non-terminal residue" evidence="1">
    <location>
        <position position="1"/>
    </location>
</feature>
<reference evidence="1" key="1">
    <citation type="submission" date="2020-05" db="EMBL/GenBank/DDBJ databases">
        <authorList>
            <person name="Rincon C."/>
            <person name="Sanders R I."/>
            <person name="Robbins C."/>
            <person name="Chaturvedi A."/>
        </authorList>
    </citation>
    <scope>NUCLEOTIDE SEQUENCE</scope>
    <source>
        <strain evidence="1">CHB12</strain>
    </source>
</reference>
<organism evidence="1 2">
    <name type="scientific">Rhizophagus irregularis</name>
    <dbReference type="NCBI Taxonomy" id="588596"/>
    <lineage>
        <taxon>Eukaryota</taxon>
        <taxon>Fungi</taxon>
        <taxon>Fungi incertae sedis</taxon>
        <taxon>Mucoromycota</taxon>
        <taxon>Glomeromycotina</taxon>
        <taxon>Glomeromycetes</taxon>
        <taxon>Glomerales</taxon>
        <taxon>Glomeraceae</taxon>
        <taxon>Rhizophagus</taxon>
    </lineage>
</organism>
<dbReference type="AlphaFoldDB" id="A0A915Z2E7"/>
<dbReference type="EMBL" id="CAGKOT010000013">
    <property type="protein sequence ID" value="CAB5358669.1"/>
    <property type="molecule type" value="Genomic_DNA"/>
</dbReference>
<name>A0A915Z2E7_9GLOM</name>
<proteinExistence type="predicted"/>
<evidence type="ECO:0000313" key="2">
    <source>
        <dbReference type="Proteomes" id="UP000684084"/>
    </source>
</evidence>
<evidence type="ECO:0000313" key="1">
    <source>
        <dbReference type="EMBL" id="CAB5358669.1"/>
    </source>
</evidence>
<dbReference type="Proteomes" id="UP000684084">
    <property type="component" value="Unassembled WGS sequence"/>
</dbReference>
<accession>A0A915Z2E7</accession>